<comment type="caution">
    <text evidence="1">The sequence shown here is derived from an EMBL/GenBank/DDBJ whole genome shotgun (WGS) entry which is preliminary data.</text>
</comment>
<name>A0A0G1PDA8_UNCKA</name>
<organism evidence="1 2">
    <name type="scientific">candidate division WWE3 bacterium GW2011_GWA1_46_21</name>
    <dbReference type="NCBI Taxonomy" id="1619107"/>
    <lineage>
        <taxon>Bacteria</taxon>
        <taxon>Katanobacteria</taxon>
    </lineage>
</organism>
<dbReference type="EMBL" id="LCMF01000014">
    <property type="protein sequence ID" value="KKU30731.1"/>
    <property type="molecule type" value="Genomic_DNA"/>
</dbReference>
<sequence>MSGEGTARGVVFQNSIQHPKQSPFKKMLTQEQLLKRIHQLSPIIVNWMDTTVVDRVDLKDKKDLIDRAPIAPIITTGFLLSENDDYILLASECFIGEVRNTEDLYRQSAAIPKAMVVERQQLIIDPKKEDFVSDHTGNLDEIVKTNKAIVYWNDAMYLRDSKSRTKQSILKQCVIGSVLTTGIIIKSNADKTLIAWQVNTDKNMAHQIQTIPTPAINRVFGISSIDTQNTEPKKPKPAVRV</sequence>
<evidence type="ECO:0000313" key="1">
    <source>
        <dbReference type="EMBL" id="KKU30731.1"/>
    </source>
</evidence>
<protein>
    <submittedName>
        <fullName evidence="1">Uncharacterized protein</fullName>
    </submittedName>
</protein>
<evidence type="ECO:0000313" key="2">
    <source>
        <dbReference type="Proteomes" id="UP000034732"/>
    </source>
</evidence>
<dbReference type="AlphaFoldDB" id="A0A0G1PDA8"/>
<gene>
    <name evidence="1" type="ORF">UX44_C0014G0011</name>
</gene>
<reference evidence="1 2" key="1">
    <citation type="journal article" date="2015" name="Nature">
        <title>rRNA introns, odd ribosomes, and small enigmatic genomes across a large radiation of phyla.</title>
        <authorList>
            <person name="Brown C.T."/>
            <person name="Hug L.A."/>
            <person name="Thomas B.C."/>
            <person name="Sharon I."/>
            <person name="Castelle C.J."/>
            <person name="Singh A."/>
            <person name="Wilkins M.J."/>
            <person name="Williams K.H."/>
            <person name="Banfield J.F."/>
        </authorList>
    </citation>
    <scope>NUCLEOTIDE SEQUENCE [LARGE SCALE GENOMIC DNA]</scope>
</reference>
<accession>A0A0G1PDA8</accession>
<dbReference type="Proteomes" id="UP000034732">
    <property type="component" value="Unassembled WGS sequence"/>
</dbReference>
<proteinExistence type="predicted"/>